<sequence>MEPVFPMIGNRGIVIIGDTVAREAFVISCVLFRTHRQRNEVWARTLADSIEQLFRAMSRAERAFEDDRNAG</sequence>
<dbReference type="AlphaFoldDB" id="K0DQ99"/>
<proteinExistence type="predicted"/>
<name>K0DQ99_9BURK</name>
<accession>K0DQ99</accession>
<dbReference type="HOGENOM" id="CLU_2732270_0_0_4"/>
<protein>
    <submittedName>
        <fullName evidence="1">Uncharacterized protein</fullName>
    </submittedName>
</protein>
<dbReference type="PATRIC" id="fig|1229205.11.peg.4724"/>
<gene>
    <name evidence="1" type="ORF">BUPH_00831</name>
</gene>
<dbReference type="KEGG" id="bpx:BUPH_00831"/>
<evidence type="ECO:0000313" key="1">
    <source>
        <dbReference type="EMBL" id="AFT88286.1"/>
    </source>
</evidence>
<evidence type="ECO:0000313" key="2">
    <source>
        <dbReference type="Proteomes" id="UP000010105"/>
    </source>
</evidence>
<dbReference type="Proteomes" id="UP000010105">
    <property type="component" value="Chromosome 2"/>
</dbReference>
<dbReference type="EMBL" id="CP003864">
    <property type="protein sequence ID" value="AFT88286.1"/>
    <property type="molecule type" value="Genomic_DNA"/>
</dbReference>
<reference evidence="1 2" key="1">
    <citation type="journal article" date="2012" name="J. Bacteriol.">
        <title>Complete Genome Sequence of Burkholderia phenoliruptrix BR3459a (CLA1), a Heat-Tolerant, Nitrogen-Fixing Symbiont of Mimosa flocculosa.</title>
        <authorList>
            <person name="de Oliveira Cunha C."/>
            <person name="Goda Zuleta L.F."/>
            <person name="Paula de Almeida L.G."/>
            <person name="Prioli Ciapina L."/>
            <person name="Lustrino Borges W."/>
            <person name="Pitard R.M."/>
            <person name="Baldani J.I."/>
            <person name="Straliotto R."/>
            <person name="de Faria S.M."/>
            <person name="Hungria M."/>
            <person name="Sousa Cavada B."/>
            <person name="Mercante F.M."/>
            <person name="Ribeiro de Vasconcelos A.T."/>
        </authorList>
    </citation>
    <scope>NUCLEOTIDE SEQUENCE [LARGE SCALE GENOMIC DNA]</scope>
    <source>
        <strain evidence="1 2">BR3459a</strain>
    </source>
</reference>
<organism evidence="1 2">
    <name type="scientific">Paraburkholderia phenoliruptrix BR3459a</name>
    <dbReference type="NCBI Taxonomy" id="1229205"/>
    <lineage>
        <taxon>Bacteria</taxon>
        <taxon>Pseudomonadati</taxon>
        <taxon>Pseudomonadota</taxon>
        <taxon>Betaproteobacteria</taxon>
        <taxon>Burkholderiales</taxon>
        <taxon>Burkholderiaceae</taxon>
        <taxon>Paraburkholderia</taxon>
    </lineage>
</organism>